<evidence type="ECO:0000313" key="2">
    <source>
        <dbReference type="EMBL" id="KAJ1723935.1"/>
    </source>
</evidence>
<dbReference type="SMART" id="SM01149">
    <property type="entry name" value="DUF1237"/>
    <property type="match status" value="1"/>
</dbReference>
<feature type="chain" id="PRO_5040870709" description="Glycoside hydrolase family 125 protein" evidence="1">
    <location>
        <begin position="17"/>
        <end position="520"/>
    </location>
</feature>
<name>A0A9W7Y3D0_9FUNG</name>
<dbReference type="PANTHER" id="PTHR31047">
    <property type="entry name" value="MEIOTICALLY UP-REGULATED GENE 157 PROTEIN"/>
    <property type="match status" value="1"/>
</dbReference>
<comment type="caution">
    <text evidence="2">The sequence shown here is derived from an EMBL/GenBank/DDBJ whole genome shotgun (WGS) entry which is preliminary data.</text>
</comment>
<dbReference type="InterPro" id="IPR008313">
    <property type="entry name" value="GH125"/>
</dbReference>
<protein>
    <recommendedName>
        <fullName evidence="4">Glycoside hydrolase family 125 protein</fullName>
    </recommendedName>
</protein>
<dbReference type="AlphaFoldDB" id="A0A9W7Y3D0"/>
<dbReference type="InterPro" id="IPR012341">
    <property type="entry name" value="6hp_glycosidase-like_sf"/>
</dbReference>
<organism evidence="2 3">
    <name type="scientific">Coemansia erecta</name>
    <dbReference type="NCBI Taxonomy" id="147472"/>
    <lineage>
        <taxon>Eukaryota</taxon>
        <taxon>Fungi</taxon>
        <taxon>Fungi incertae sedis</taxon>
        <taxon>Zoopagomycota</taxon>
        <taxon>Kickxellomycotina</taxon>
        <taxon>Kickxellomycetes</taxon>
        <taxon>Kickxellales</taxon>
        <taxon>Kickxellaceae</taxon>
        <taxon>Coemansia</taxon>
    </lineage>
</organism>
<dbReference type="Proteomes" id="UP001149813">
    <property type="component" value="Unassembled WGS sequence"/>
</dbReference>
<evidence type="ECO:0000256" key="1">
    <source>
        <dbReference type="SAM" id="SignalP"/>
    </source>
</evidence>
<dbReference type="PIRSF" id="PIRSF028846">
    <property type="entry name" value="UCP028846"/>
    <property type="match status" value="1"/>
</dbReference>
<keyword evidence="1" id="KW-0732">Signal</keyword>
<reference evidence="2" key="1">
    <citation type="submission" date="2022-07" db="EMBL/GenBank/DDBJ databases">
        <title>Phylogenomic reconstructions and comparative analyses of Kickxellomycotina fungi.</title>
        <authorList>
            <person name="Reynolds N.K."/>
            <person name="Stajich J.E."/>
            <person name="Barry K."/>
            <person name="Grigoriev I.V."/>
            <person name="Crous P."/>
            <person name="Smith M.E."/>
        </authorList>
    </citation>
    <scope>NUCLEOTIDE SEQUENCE</scope>
    <source>
        <strain evidence="2">NBRC 32514</strain>
    </source>
</reference>
<dbReference type="SUPFAM" id="SSF48208">
    <property type="entry name" value="Six-hairpin glycosidases"/>
    <property type="match status" value="1"/>
</dbReference>
<dbReference type="GO" id="GO:0005975">
    <property type="term" value="P:carbohydrate metabolic process"/>
    <property type="evidence" value="ECO:0007669"/>
    <property type="project" value="InterPro"/>
</dbReference>
<proteinExistence type="predicted"/>
<dbReference type="PANTHER" id="PTHR31047:SF0">
    <property type="entry name" value="MEIOTICALLY UP-REGULATED GENE 157 PROTEIN"/>
    <property type="match status" value="1"/>
</dbReference>
<dbReference type="InterPro" id="IPR008928">
    <property type="entry name" value="6-hairpin_glycosidase_sf"/>
</dbReference>
<gene>
    <name evidence="2" type="ORF">LPJ53_001744</name>
</gene>
<dbReference type="Pfam" id="PF06824">
    <property type="entry name" value="Glyco_hydro_125"/>
    <property type="match status" value="1"/>
</dbReference>
<dbReference type="GO" id="GO:0003824">
    <property type="term" value="F:catalytic activity"/>
    <property type="evidence" value="ECO:0007669"/>
    <property type="project" value="UniProtKB-ARBA"/>
</dbReference>
<dbReference type="OrthoDB" id="7771656at2759"/>
<evidence type="ECO:0000313" key="3">
    <source>
        <dbReference type="Proteomes" id="UP001149813"/>
    </source>
</evidence>
<accession>A0A9W7Y3D0</accession>
<sequence>MLVSLLPCLALSLAAAQTAVFMDSPADSAAACPAHFTQWTSEPHAPYSPGPLRLPTMRPPAHCRTFASPLIDQLIADVSGQITDPDIRQLFSNTMPSTLDTAVAWHTANSSAGDAPYPYTFVITGDINAQWTRDSTNQLLPLLPYVAAEHGLQALVAGLVNMQAEQMSAYPFANAYKPPRRSRLTPGENSWAKSDRVVPAFDAAKVYEAKFEIDSIAAFFKLSAAYWRQTGSAEMLDLSVWRAAVGSCLKLLARLQMPTYGAEGRLGDPVVRFARTAASATETSFGNGRGNPVRYTGMVRSLFRPSDDAVILPFLVPANAMLSVELVHLADMLDALNITDAAHTDSLVARRLAAEIRQGILDHAVYSHPTYGSVYVYETDGYGSQLVMDDANVPSLLSLPYLGFVPKDDPIYRNTRRLVLSTDNPWFFNGSDISGIGSPHTGFHRVWPMSIAVAALTSDNKQEIVEAVGMLARTTAGLGLMHESVDMDDPTNFSRPWFAWCNGVVSELIIETVRRFPGAL</sequence>
<feature type="signal peptide" evidence="1">
    <location>
        <begin position="1"/>
        <end position="16"/>
    </location>
</feature>
<evidence type="ECO:0008006" key="4">
    <source>
        <dbReference type="Google" id="ProtNLM"/>
    </source>
</evidence>
<keyword evidence="3" id="KW-1185">Reference proteome</keyword>
<dbReference type="Gene3D" id="1.50.10.10">
    <property type="match status" value="1"/>
</dbReference>
<dbReference type="EMBL" id="JANBOJ010000047">
    <property type="protein sequence ID" value="KAJ1723935.1"/>
    <property type="molecule type" value="Genomic_DNA"/>
</dbReference>